<gene>
    <name evidence="10" type="ORF">OBE_17128</name>
</gene>
<dbReference type="InterPro" id="IPR005741">
    <property type="entry name" value="TopoIV_A_Gpos"/>
</dbReference>
<proteinExistence type="inferred from homology"/>
<dbReference type="GO" id="GO:0005737">
    <property type="term" value="C:cytoplasm"/>
    <property type="evidence" value="ECO:0007669"/>
    <property type="project" value="TreeGrafter"/>
</dbReference>
<evidence type="ECO:0000256" key="3">
    <source>
        <dbReference type="ARBA" id="ARBA00012895"/>
    </source>
</evidence>
<dbReference type="FunFam" id="1.10.268.10:FF:000001">
    <property type="entry name" value="DNA gyrase subunit A"/>
    <property type="match status" value="1"/>
</dbReference>
<dbReference type="InterPro" id="IPR050220">
    <property type="entry name" value="Type_II_DNA_Topoisomerases"/>
</dbReference>
<evidence type="ECO:0000256" key="1">
    <source>
        <dbReference type="ARBA" id="ARBA00000185"/>
    </source>
</evidence>
<dbReference type="Pfam" id="PF03989">
    <property type="entry name" value="DNA_gyraseA_C"/>
    <property type="match status" value="5"/>
</dbReference>
<reference evidence="10" key="1">
    <citation type="journal article" date="2013" name="Environ. Microbiol.">
        <title>Microbiota from the distal guts of lean and obese adolescents exhibit partial functional redundancy besides clear differences in community structure.</title>
        <authorList>
            <person name="Ferrer M."/>
            <person name="Ruiz A."/>
            <person name="Lanza F."/>
            <person name="Haange S.B."/>
            <person name="Oberbach A."/>
            <person name="Till H."/>
            <person name="Bargiela R."/>
            <person name="Campoy C."/>
            <person name="Segura M.T."/>
            <person name="Richter M."/>
            <person name="von Bergen M."/>
            <person name="Seifert J."/>
            <person name="Suarez A."/>
        </authorList>
    </citation>
    <scope>NUCLEOTIDE SEQUENCE</scope>
</reference>
<dbReference type="NCBIfam" id="NF004044">
    <property type="entry name" value="PRK05561.1"/>
    <property type="match status" value="1"/>
</dbReference>
<dbReference type="EC" id="5.6.2.2" evidence="3"/>
<dbReference type="HAMAP" id="MF_00937">
    <property type="entry name" value="ParC_type2"/>
    <property type="match status" value="1"/>
</dbReference>
<feature type="domain" description="Topo IIA-type catalytic" evidence="9">
    <location>
        <begin position="41"/>
        <end position="503"/>
    </location>
</feature>
<dbReference type="FunFam" id="3.30.1360.40:FF:000002">
    <property type="entry name" value="DNA gyrase subunit A"/>
    <property type="match status" value="1"/>
</dbReference>
<evidence type="ECO:0000256" key="2">
    <source>
        <dbReference type="ARBA" id="ARBA00008263"/>
    </source>
</evidence>
<evidence type="ECO:0000259" key="9">
    <source>
        <dbReference type="PROSITE" id="PS52040"/>
    </source>
</evidence>
<dbReference type="PANTHER" id="PTHR43493">
    <property type="entry name" value="DNA GYRASE/TOPOISOMERASE SUBUNIT A"/>
    <property type="match status" value="1"/>
</dbReference>
<dbReference type="GO" id="GO:0009330">
    <property type="term" value="C:DNA topoisomerase type II (double strand cut, ATP-hydrolyzing) complex"/>
    <property type="evidence" value="ECO:0007669"/>
    <property type="project" value="TreeGrafter"/>
</dbReference>
<dbReference type="InterPro" id="IPR013760">
    <property type="entry name" value="Topo_IIA-like_dom_sf"/>
</dbReference>
<dbReference type="InterPro" id="IPR013758">
    <property type="entry name" value="Topo_IIA_A/C_ab"/>
</dbReference>
<dbReference type="PROSITE" id="PS52040">
    <property type="entry name" value="TOPO_IIA"/>
    <property type="match status" value="1"/>
</dbReference>
<evidence type="ECO:0000256" key="7">
    <source>
        <dbReference type="ARBA" id="ARBA00023136"/>
    </source>
</evidence>
<dbReference type="NCBIfam" id="TIGR01061">
    <property type="entry name" value="parC_Gpos"/>
    <property type="match status" value="1"/>
</dbReference>
<dbReference type="InterPro" id="IPR006691">
    <property type="entry name" value="GyrA/parC_rep"/>
</dbReference>
<comment type="similarity">
    <text evidence="2">Belongs to the type II topoisomerase GyrA/ParC subunit family.</text>
</comment>
<accession>K1SCL3</accession>
<dbReference type="GO" id="GO:0005694">
    <property type="term" value="C:chromosome"/>
    <property type="evidence" value="ECO:0007669"/>
    <property type="project" value="InterPro"/>
</dbReference>
<dbReference type="GO" id="GO:0006265">
    <property type="term" value="P:DNA topological change"/>
    <property type="evidence" value="ECO:0007669"/>
    <property type="project" value="InterPro"/>
</dbReference>
<evidence type="ECO:0000256" key="8">
    <source>
        <dbReference type="ARBA" id="ARBA00023235"/>
    </source>
</evidence>
<organism evidence="10">
    <name type="scientific">human gut metagenome</name>
    <dbReference type="NCBI Taxonomy" id="408170"/>
    <lineage>
        <taxon>unclassified sequences</taxon>
        <taxon>metagenomes</taxon>
        <taxon>organismal metagenomes</taxon>
    </lineage>
</organism>
<dbReference type="SUPFAM" id="SSF101904">
    <property type="entry name" value="GyrA/ParC C-terminal domain-like"/>
    <property type="match status" value="1"/>
</dbReference>
<dbReference type="SUPFAM" id="SSF56719">
    <property type="entry name" value="Type II DNA topoisomerase"/>
    <property type="match status" value="1"/>
</dbReference>
<dbReference type="Gene3D" id="3.90.199.10">
    <property type="entry name" value="Topoisomerase II, domain 5"/>
    <property type="match status" value="1"/>
</dbReference>
<sequence length="843" mass="96349">MVKKKDETKEIIEKIYDYTLEDIMGERFGSYSKYIIQDRAIPDARDGLKPVQRRILYSMYKEHNTFDKPYRKSAKTVGDVIGNYHPHGDSSIYDAMVRMSQDWKIRLPYIDMHGNNGSIDGDSPAAYRYTEARLSKISNEMIRDIDKNTVEFSPNFDDSTVEPTVLPTRFPALLVNGATGISAGYATNIPPHNLGEVIDATIYLIDHEDASLDELMQYVKGPDFPTGAIVEGINGIRDAYTKGKGKIIVTSKTEFETNGGKTSLIVTEIPYEVNKAQLVKKIDDIRLDKKIDGIVEVRDESEKDIRIAIDLKKDANQELILNYLLKNTDLQSSYSFNMVTIVNRRPKLLGLKGMLEAFVKHQKEVVKRRTQFDLETAQKRLHIVDGLIKCLSILDEVIKVIRNSKNKSDAKDNLVKEFEFTYEQAEAIVVLQLYRLTNTDVVALEEEKEKLDKLIKGLNAILEDEKALKYVMKKELSQVKKEFVTPRLTTIKENITEIKIDQTEMIPKEDVIVMITKDGYIKRTSYRSYSATNDDPTLKENDYIIGQFEMNTLDTLLVFTSFGNYLHIPVYAIYDMKWKDMGKHISNIIPTGENEEIIKAIPIYNFEQDQNIILASKDGMIKRTAIKDFHLSRWSKPTSCMKLKDNDKLIAVMLEEKERVFITTKNGFGLSFLTSEIPVSGVKAAGVKAITLKDDEVVSVSNFSNEQDEFLIVLTDHNTGKRIRLSEFELSTRTRKGLLVIREIKTNPYKVIRSFITDSKAHLGLKGSNITEIKVTELPISDRYSTGKEIIKNNIDDVFIYTDLIKKEDFNSTDNKETPVPKKDRINLQEIDDRLLTIDDFLN</sequence>
<dbReference type="Gene3D" id="1.10.268.10">
    <property type="entry name" value="Topoisomerase, domain 3"/>
    <property type="match status" value="1"/>
</dbReference>
<protein>
    <recommendedName>
        <fullName evidence="3">DNA topoisomerase (ATP-hydrolyzing)</fullName>
        <ecNumber evidence="3">5.6.2.2</ecNumber>
    </recommendedName>
</protein>
<dbReference type="InterPro" id="IPR013757">
    <property type="entry name" value="Topo_IIA_A_a_sf"/>
</dbReference>
<dbReference type="EMBL" id="AJWZ01011490">
    <property type="protein sequence ID" value="EKC45056.1"/>
    <property type="molecule type" value="Genomic_DNA"/>
</dbReference>
<dbReference type="Gene3D" id="2.120.10.90">
    <property type="entry name" value="DNA gyrase/topoisomerase IV, subunit A, C-terminal"/>
    <property type="match status" value="1"/>
</dbReference>
<dbReference type="Pfam" id="PF00521">
    <property type="entry name" value="DNA_topoisoIV"/>
    <property type="match status" value="1"/>
</dbReference>
<dbReference type="SMART" id="SM00434">
    <property type="entry name" value="TOP4c"/>
    <property type="match status" value="1"/>
</dbReference>
<comment type="caution">
    <text evidence="10">The sequence shown here is derived from an EMBL/GenBank/DDBJ whole genome shotgun (WGS) entry which is preliminary data.</text>
</comment>
<evidence type="ECO:0000256" key="6">
    <source>
        <dbReference type="ARBA" id="ARBA00023125"/>
    </source>
</evidence>
<dbReference type="Gene3D" id="3.30.1360.40">
    <property type="match status" value="1"/>
</dbReference>
<dbReference type="CDD" id="cd00187">
    <property type="entry name" value="TOP4c"/>
    <property type="match status" value="1"/>
</dbReference>
<keyword evidence="8 10" id="KW-0413">Isomerase</keyword>
<dbReference type="FunFam" id="3.90.199.10:FF:000001">
    <property type="entry name" value="DNA gyrase subunit A"/>
    <property type="match status" value="1"/>
</dbReference>
<evidence type="ECO:0000256" key="5">
    <source>
        <dbReference type="ARBA" id="ARBA00023029"/>
    </source>
</evidence>
<keyword evidence="6" id="KW-0238">DNA-binding</keyword>
<comment type="catalytic activity">
    <reaction evidence="1">
        <text>ATP-dependent breakage, passage and rejoining of double-stranded DNA.</text>
        <dbReference type="EC" id="5.6.2.2"/>
    </reaction>
</comment>
<dbReference type="InterPro" id="IPR002205">
    <property type="entry name" value="Topo_IIA_dom_A"/>
</dbReference>
<dbReference type="GO" id="GO:0003677">
    <property type="term" value="F:DNA binding"/>
    <property type="evidence" value="ECO:0007669"/>
    <property type="project" value="UniProtKB-KW"/>
</dbReference>
<name>K1SCL3_9ZZZZ</name>
<dbReference type="GO" id="GO:0003918">
    <property type="term" value="F:DNA topoisomerase type II (double strand cut, ATP-hydrolyzing) activity"/>
    <property type="evidence" value="ECO:0007669"/>
    <property type="project" value="UniProtKB-EC"/>
</dbReference>
<dbReference type="GO" id="GO:0005524">
    <property type="term" value="F:ATP binding"/>
    <property type="evidence" value="ECO:0007669"/>
    <property type="project" value="InterPro"/>
</dbReference>
<evidence type="ECO:0000256" key="4">
    <source>
        <dbReference type="ARBA" id="ARBA00022475"/>
    </source>
</evidence>
<dbReference type="PANTHER" id="PTHR43493:SF9">
    <property type="entry name" value="DNA TOPOISOMERASE 4 SUBUNIT A"/>
    <property type="match status" value="1"/>
</dbReference>
<keyword evidence="4" id="KW-1003">Cell membrane</keyword>
<keyword evidence="5" id="KW-0799">Topoisomerase</keyword>
<keyword evidence="7" id="KW-0472">Membrane</keyword>
<dbReference type="InterPro" id="IPR035516">
    <property type="entry name" value="Gyrase/topoIV_suA_C"/>
</dbReference>
<evidence type="ECO:0000313" key="10">
    <source>
        <dbReference type="EMBL" id="EKC45056.1"/>
    </source>
</evidence>
<dbReference type="AlphaFoldDB" id="K1SCL3"/>